<dbReference type="NCBIfam" id="TIGR04104">
    <property type="entry name" value="cxxc_20_cxxc"/>
    <property type="match status" value="1"/>
</dbReference>
<keyword evidence="1" id="KW-0472">Membrane</keyword>
<proteinExistence type="predicted"/>
<reference evidence="3" key="1">
    <citation type="journal article" date="2019" name="Int. J. Syst. Evol. Microbiol.">
        <title>The Global Catalogue of Microorganisms (GCM) 10K type strain sequencing project: providing services to taxonomists for standard genome sequencing and annotation.</title>
        <authorList>
            <consortium name="The Broad Institute Genomics Platform"/>
            <consortium name="The Broad Institute Genome Sequencing Center for Infectious Disease"/>
            <person name="Wu L."/>
            <person name="Ma J."/>
        </authorList>
    </citation>
    <scope>NUCLEOTIDE SEQUENCE [LARGE SCALE GENOMIC DNA]</scope>
    <source>
        <strain evidence="3">CCUG 56608</strain>
    </source>
</reference>
<evidence type="ECO:0000313" key="2">
    <source>
        <dbReference type="EMBL" id="MFD1067437.1"/>
    </source>
</evidence>
<dbReference type="Proteomes" id="UP001597041">
    <property type="component" value="Unassembled WGS sequence"/>
</dbReference>
<organism evidence="2 3">
    <name type="scientific">Oceanobacillus locisalsi</name>
    <dbReference type="NCBI Taxonomy" id="546107"/>
    <lineage>
        <taxon>Bacteria</taxon>
        <taxon>Bacillati</taxon>
        <taxon>Bacillota</taxon>
        <taxon>Bacilli</taxon>
        <taxon>Bacillales</taxon>
        <taxon>Bacillaceae</taxon>
        <taxon>Oceanobacillus</taxon>
    </lineage>
</organism>
<feature type="transmembrane region" description="Helical" evidence="1">
    <location>
        <begin position="67"/>
        <end position="87"/>
    </location>
</feature>
<comment type="caution">
    <text evidence="2">The sequence shown here is derived from an EMBL/GenBank/DDBJ whole genome shotgun (WGS) entry which is preliminary data.</text>
</comment>
<gene>
    <name evidence="2" type="ORF">ACFQ19_15635</name>
</gene>
<dbReference type="InterPro" id="IPR026369">
    <property type="entry name" value="CxxC_20_CxxC"/>
</dbReference>
<evidence type="ECO:0000313" key="3">
    <source>
        <dbReference type="Proteomes" id="UP001597041"/>
    </source>
</evidence>
<keyword evidence="1" id="KW-0812">Transmembrane</keyword>
<evidence type="ECO:0000256" key="1">
    <source>
        <dbReference type="SAM" id="Phobius"/>
    </source>
</evidence>
<feature type="transmembrane region" description="Helical" evidence="1">
    <location>
        <begin position="41"/>
        <end position="61"/>
    </location>
</feature>
<accession>A0ABW3NI51</accession>
<dbReference type="Gene3D" id="2.20.28.30">
    <property type="entry name" value="RNA polymerase ii, chain L"/>
    <property type="match status" value="1"/>
</dbReference>
<sequence length="97" mass="11642">MKLPSCWNCAHSFTYRELVWNWRLRCPNCGNKQFLTKKSRIQILLIELPMYIIVIPLITIADISLYIKFPAVLILILMTLFILPFWYRFTNKEQSFV</sequence>
<keyword evidence="3" id="KW-1185">Reference proteome</keyword>
<name>A0ABW3NI51_9BACI</name>
<keyword evidence="1" id="KW-1133">Transmembrane helix</keyword>
<protein>
    <submittedName>
        <fullName evidence="2">TIGR04104 family putative zinc finger protein</fullName>
    </submittedName>
</protein>
<dbReference type="EMBL" id="JBHTKK010000022">
    <property type="protein sequence ID" value="MFD1067437.1"/>
    <property type="molecule type" value="Genomic_DNA"/>
</dbReference>
<dbReference type="RefSeq" id="WP_379593545.1">
    <property type="nucleotide sequence ID" value="NZ_JBHTKK010000022.1"/>
</dbReference>